<dbReference type="Pfam" id="PF00294">
    <property type="entry name" value="PfkB"/>
    <property type="match status" value="1"/>
</dbReference>
<dbReference type="AlphaFoldDB" id="A0A1S1H9L2"/>
<evidence type="ECO:0000256" key="6">
    <source>
        <dbReference type="PIRNR" id="PIRNR000535"/>
    </source>
</evidence>
<dbReference type="SUPFAM" id="SSF53613">
    <property type="entry name" value="Ribokinase-like"/>
    <property type="match status" value="1"/>
</dbReference>
<dbReference type="EMBL" id="MIPT01000001">
    <property type="protein sequence ID" value="OHT18765.1"/>
    <property type="molecule type" value="Genomic_DNA"/>
</dbReference>
<dbReference type="CDD" id="cd01164">
    <property type="entry name" value="FruK_PfkB_like"/>
    <property type="match status" value="1"/>
</dbReference>
<dbReference type="RefSeq" id="WP_070932478.1">
    <property type="nucleotide sequence ID" value="NZ_MIPT01000001.1"/>
</dbReference>
<evidence type="ECO:0000313" key="8">
    <source>
        <dbReference type="EMBL" id="OHT18765.1"/>
    </source>
</evidence>
<evidence type="ECO:0000256" key="1">
    <source>
        <dbReference type="ARBA" id="ARBA00010688"/>
    </source>
</evidence>
<dbReference type="GO" id="GO:0005524">
    <property type="term" value="F:ATP binding"/>
    <property type="evidence" value="ECO:0007669"/>
    <property type="project" value="UniProtKB-KW"/>
</dbReference>
<evidence type="ECO:0000259" key="7">
    <source>
        <dbReference type="Pfam" id="PF00294"/>
    </source>
</evidence>
<dbReference type="GO" id="GO:0003872">
    <property type="term" value="F:6-phosphofructokinase activity"/>
    <property type="evidence" value="ECO:0007669"/>
    <property type="project" value="TreeGrafter"/>
</dbReference>
<evidence type="ECO:0000256" key="2">
    <source>
        <dbReference type="ARBA" id="ARBA00022679"/>
    </source>
</evidence>
<dbReference type="InterPro" id="IPR029056">
    <property type="entry name" value="Ribokinase-like"/>
</dbReference>
<keyword evidence="3" id="KW-0547">Nucleotide-binding</keyword>
<accession>A0A1S1H9L2</accession>
<sequence length="319" mass="33027">MRRIATLTLNPAIDGACEAERVFPTHKIRTNNERYDPGGGGINVARVVARLGGEAEAYYLAGGVTGAVLDSLIDKAGIARTRIDIHDHTRVSLAVHERASGQEFRFVPEGPLVGDAEWQAALERLTVAECDYLVVSGSLPRGVPDDFYGRARAAMAPRGVKLVVDTSGAALARTLVDGGIFLMKPSQGELEQLIGRKLADVAAIAEAASAFVAGGQVEHVAVTMGHRGAVLVNAGGAFLLPAVPVEARSAVGAGDSFVGAMTLGFARGWSAAEAFRYGLAAGTAAVLTPGTDLCCREDVERILASVPEPEALTIGASAG</sequence>
<reference evidence="8 9" key="1">
    <citation type="submission" date="2016-09" db="EMBL/GenBank/DDBJ databases">
        <title>Metabolic pathway, cell adaptation mechanisms and a novel monoxygenase revealed through proteogenomic-transcription analysis of a Sphingomonas haloaromaticamans strain degrading the fungicide ortho-phenylphenol.</title>
        <authorList>
            <person name="Perruchon C."/>
            <person name="Papadopoulou E.S."/>
            <person name="Rousidou C."/>
            <person name="Vasileiadis S."/>
            <person name="Tanou G."/>
            <person name="Amoutzias G."/>
            <person name="Molassiotis A."/>
            <person name="Karpouzas D.G."/>
        </authorList>
    </citation>
    <scope>NUCLEOTIDE SEQUENCE [LARGE SCALE GENOMIC DNA]</scope>
    <source>
        <strain evidence="8 9">P3</strain>
    </source>
</reference>
<evidence type="ECO:0000256" key="3">
    <source>
        <dbReference type="ARBA" id="ARBA00022741"/>
    </source>
</evidence>
<protein>
    <recommendedName>
        <fullName evidence="6">Phosphofructokinase</fullName>
    </recommendedName>
</protein>
<keyword evidence="5" id="KW-0067">ATP-binding</keyword>
<dbReference type="NCBIfam" id="TIGR03168">
    <property type="entry name" value="1-PFK"/>
    <property type="match status" value="1"/>
</dbReference>
<organism evidence="8 9">
    <name type="scientific">Edaphosphingomonas haloaromaticamans</name>
    <dbReference type="NCBI Taxonomy" id="653954"/>
    <lineage>
        <taxon>Bacteria</taxon>
        <taxon>Pseudomonadati</taxon>
        <taxon>Pseudomonadota</taxon>
        <taxon>Alphaproteobacteria</taxon>
        <taxon>Sphingomonadales</taxon>
        <taxon>Rhizorhabdaceae</taxon>
        <taxon>Edaphosphingomonas</taxon>
    </lineage>
</organism>
<dbReference type="PROSITE" id="PS00583">
    <property type="entry name" value="PFKB_KINASES_1"/>
    <property type="match status" value="1"/>
</dbReference>
<dbReference type="Gene3D" id="3.40.1190.20">
    <property type="match status" value="1"/>
</dbReference>
<evidence type="ECO:0000256" key="5">
    <source>
        <dbReference type="ARBA" id="ARBA00022840"/>
    </source>
</evidence>
<dbReference type="PANTHER" id="PTHR46566">
    <property type="entry name" value="1-PHOSPHOFRUCTOKINASE-RELATED"/>
    <property type="match status" value="1"/>
</dbReference>
<feature type="domain" description="Carbohydrate kinase PfkB" evidence="7">
    <location>
        <begin position="20"/>
        <end position="294"/>
    </location>
</feature>
<dbReference type="InterPro" id="IPR002173">
    <property type="entry name" value="Carboh/pur_kinase_PfkB_CS"/>
</dbReference>
<gene>
    <name evidence="8" type="primary">pfkB_1</name>
    <name evidence="8" type="ORF">BHE75_00741</name>
</gene>
<dbReference type="InterPro" id="IPR011611">
    <property type="entry name" value="PfkB_dom"/>
</dbReference>
<dbReference type="OrthoDB" id="9801219at2"/>
<dbReference type="PIRSF" id="PIRSF000535">
    <property type="entry name" value="1PFK/6PFK/LacC"/>
    <property type="match status" value="1"/>
</dbReference>
<keyword evidence="2 6" id="KW-0808">Transferase</keyword>
<dbReference type="GO" id="GO:0005829">
    <property type="term" value="C:cytosol"/>
    <property type="evidence" value="ECO:0007669"/>
    <property type="project" value="TreeGrafter"/>
</dbReference>
<name>A0A1S1H9L2_9SPHN</name>
<keyword evidence="9" id="KW-1185">Reference proteome</keyword>
<comment type="similarity">
    <text evidence="1 6">Belongs to the carbohydrate kinase PfkB family.</text>
</comment>
<keyword evidence="4 8" id="KW-0418">Kinase</keyword>
<dbReference type="Proteomes" id="UP000179467">
    <property type="component" value="Unassembled WGS sequence"/>
</dbReference>
<evidence type="ECO:0000256" key="4">
    <source>
        <dbReference type="ARBA" id="ARBA00022777"/>
    </source>
</evidence>
<proteinExistence type="inferred from homology"/>
<comment type="caution">
    <text evidence="8">The sequence shown here is derived from an EMBL/GenBank/DDBJ whole genome shotgun (WGS) entry which is preliminary data.</text>
</comment>
<dbReference type="InterPro" id="IPR017583">
    <property type="entry name" value="Tagatose/fructose_Pkinase"/>
</dbReference>
<evidence type="ECO:0000313" key="9">
    <source>
        <dbReference type="Proteomes" id="UP000179467"/>
    </source>
</evidence>
<dbReference type="FunFam" id="3.40.1190.20:FF:000001">
    <property type="entry name" value="Phosphofructokinase"/>
    <property type="match status" value="1"/>
</dbReference>
<dbReference type="PANTHER" id="PTHR46566:SF2">
    <property type="entry name" value="ATP-DEPENDENT 6-PHOSPHOFRUCTOKINASE ISOZYME 2"/>
    <property type="match status" value="1"/>
</dbReference>